<reference evidence="1 2" key="1">
    <citation type="submission" date="2023-03" db="EMBL/GenBank/DDBJ databases">
        <title>WGS of Gossypium arboreum.</title>
        <authorList>
            <person name="Yu D."/>
        </authorList>
    </citation>
    <scope>NUCLEOTIDE SEQUENCE [LARGE SCALE GENOMIC DNA]</scope>
    <source>
        <tissue evidence="1">Leaf</tissue>
    </source>
</reference>
<proteinExistence type="predicted"/>
<protein>
    <submittedName>
        <fullName evidence="1">Uncharacterized protein</fullName>
    </submittedName>
</protein>
<sequence length="65" mass="7744">MFGKHLRRAHLVQALKKKWFLPEKELRNGKSRLSRLLTSRDHCETVEVELLASWNRSKEKELGEE</sequence>
<gene>
    <name evidence="1" type="ORF">PVK06_000845</name>
</gene>
<organism evidence="1 2">
    <name type="scientific">Gossypium arboreum</name>
    <name type="common">Tree cotton</name>
    <name type="synonym">Gossypium nanking</name>
    <dbReference type="NCBI Taxonomy" id="29729"/>
    <lineage>
        <taxon>Eukaryota</taxon>
        <taxon>Viridiplantae</taxon>
        <taxon>Streptophyta</taxon>
        <taxon>Embryophyta</taxon>
        <taxon>Tracheophyta</taxon>
        <taxon>Spermatophyta</taxon>
        <taxon>Magnoliopsida</taxon>
        <taxon>eudicotyledons</taxon>
        <taxon>Gunneridae</taxon>
        <taxon>Pentapetalae</taxon>
        <taxon>rosids</taxon>
        <taxon>malvids</taxon>
        <taxon>Malvales</taxon>
        <taxon>Malvaceae</taxon>
        <taxon>Malvoideae</taxon>
        <taxon>Gossypium</taxon>
    </lineage>
</organism>
<name>A0ABR0QZH8_GOSAR</name>
<evidence type="ECO:0000313" key="1">
    <source>
        <dbReference type="EMBL" id="KAK5844704.1"/>
    </source>
</evidence>
<accession>A0ABR0QZH8</accession>
<keyword evidence="2" id="KW-1185">Reference proteome</keyword>
<evidence type="ECO:0000313" key="2">
    <source>
        <dbReference type="Proteomes" id="UP001358586"/>
    </source>
</evidence>
<dbReference type="Proteomes" id="UP001358586">
    <property type="component" value="Chromosome 1"/>
</dbReference>
<comment type="caution">
    <text evidence="1">The sequence shown here is derived from an EMBL/GenBank/DDBJ whole genome shotgun (WGS) entry which is preliminary data.</text>
</comment>
<dbReference type="EMBL" id="JARKNE010000001">
    <property type="protein sequence ID" value="KAK5844704.1"/>
    <property type="molecule type" value="Genomic_DNA"/>
</dbReference>